<dbReference type="CDD" id="cd12873">
    <property type="entry name" value="SPRY_DDX1"/>
    <property type="match status" value="1"/>
</dbReference>
<evidence type="ECO:0000313" key="17">
    <source>
        <dbReference type="Proteomes" id="UP000722791"/>
    </source>
</evidence>
<keyword evidence="18" id="KW-1185">Reference proteome</keyword>
<comment type="similarity">
    <text evidence="1">Belongs to the DEAD box helicase family. DDX1 subfamily.</text>
</comment>
<evidence type="ECO:0000259" key="12">
    <source>
        <dbReference type="PROSITE" id="PS51192"/>
    </source>
</evidence>
<evidence type="ECO:0000256" key="3">
    <source>
        <dbReference type="ARBA" id="ARBA00022741"/>
    </source>
</evidence>
<dbReference type="InterPro" id="IPR014001">
    <property type="entry name" value="Helicase_ATP-bd"/>
</dbReference>
<keyword evidence="5 10" id="KW-0347">Helicase</keyword>
<evidence type="ECO:0000259" key="14">
    <source>
        <dbReference type="PROSITE" id="PS51195"/>
    </source>
</evidence>
<dbReference type="Proteomes" id="UP000722791">
    <property type="component" value="Unassembled WGS sequence"/>
</dbReference>
<dbReference type="SUPFAM" id="SSF49899">
    <property type="entry name" value="Concanavalin A-like lectins/glucanases"/>
    <property type="match status" value="1"/>
</dbReference>
<dbReference type="PANTHER" id="PTHR47959:SF13">
    <property type="entry name" value="ATP-DEPENDENT RNA HELICASE RHLE"/>
    <property type="match status" value="1"/>
</dbReference>
<dbReference type="InterPro" id="IPR011545">
    <property type="entry name" value="DEAD/DEAH_box_helicase_dom"/>
</dbReference>
<dbReference type="CDD" id="cd18787">
    <property type="entry name" value="SF2_C_DEAD"/>
    <property type="match status" value="1"/>
</dbReference>
<dbReference type="Gene3D" id="3.40.50.300">
    <property type="entry name" value="P-loop containing nucleotide triphosphate hydrolases"/>
    <property type="match status" value="3"/>
</dbReference>
<feature type="domain" description="Helicase ATP-binding" evidence="12">
    <location>
        <begin position="297"/>
        <end position="441"/>
    </location>
</feature>
<dbReference type="InterPro" id="IPR050079">
    <property type="entry name" value="DEAD_box_RNA_helicase"/>
</dbReference>
<dbReference type="InterPro" id="IPR043136">
    <property type="entry name" value="B30.2/SPRY_sf"/>
</dbReference>
<dbReference type="PROSITE" id="PS51194">
    <property type="entry name" value="HELICASE_CTER"/>
    <property type="match status" value="1"/>
</dbReference>
<feature type="domain" description="DEAD-box RNA helicase Q" evidence="14">
    <location>
        <begin position="2"/>
        <end position="30"/>
    </location>
</feature>
<keyword evidence="2" id="KW-0540">Nuclease</keyword>
<evidence type="ECO:0000256" key="7">
    <source>
        <dbReference type="ARBA" id="ARBA00022840"/>
    </source>
</evidence>
<evidence type="ECO:0000313" key="16">
    <source>
        <dbReference type="EMBL" id="GIM12286.1"/>
    </source>
</evidence>
<accession>A0A8J4GS66</accession>
<evidence type="ECO:0000256" key="6">
    <source>
        <dbReference type="ARBA" id="ARBA00022839"/>
    </source>
</evidence>
<dbReference type="InterPro" id="IPR001650">
    <property type="entry name" value="Helicase_C-like"/>
</dbReference>
<gene>
    <name evidence="15" type="ORF">Vretifemale_14994</name>
    <name evidence="16" type="ORF">Vretimale_15663</name>
</gene>
<evidence type="ECO:0000259" key="11">
    <source>
        <dbReference type="PROSITE" id="PS50188"/>
    </source>
</evidence>
<evidence type="ECO:0000256" key="2">
    <source>
        <dbReference type="ARBA" id="ARBA00022722"/>
    </source>
</evidence>
<organism evidence="16 17">
    <name type="scientific">Volvox reticuliferus</name>
    <dbReference type="NCBI Taxonomy" id="1737510"/>
    <lineage>
        <taxon>Eukaryota</taxon>
        <taxon>Viridiplantae</taxon>
        <taxon>Chlorophyta</taxon>
        <taxon>core chlorophytes</taxon>
        <taxon>Chlorophyceae</taxon>
        <taxon>CS clade</taxon>
        <taxon>Chlamydomonadales</taxon>
        <taxon>Volvocaceae</taxon>
        <taxon>Volvox</taxon>
    </lineage>
</organism>
<proteinExistence type="inferred from homology"/>
<dbReference type="SMART" id="SM00490">
    <property type="entry name" value="HELICc"/>
    <property type="match status" value="1"/>
</dbReference>
<dbReference type="SUPFAM" id="SSF52540">
    <property type="entry name" value="P-loop containing nucleoside triphosphate hydrolases"/>
    <property type="match status" value="2"/>
</dbReference>
<keyword evidence="4 10" id="KW-0378">Hydrolase</keyword>
<dbReference type="Pfam" id="PF00270">
    <property type="entry name" value="DEAD"/>
    <property type="match status" value="2"/>
</dbReference>
<name>A0A8J4GS66_9CHLO</name>
<feature type="short sequence motif" description="Q motif" evidence="9">
    <location>
        <begin position="2"/>
        <end position="30"/>
    </location>
</feature>
<dbReference type="EMBL" id="BNCP01000037">
    <property type="protein sequence ID" value="GIL86753.1"/>
    <property type="molecule type" value="Genomic_DNA"/>
</dbReference>
<dbReference type="AlphaFoldDB" id="A0A8J4GS66"/>
<feature type="domain" description="Helicase C-terminal" evidence="13">
    <location>
        <begin position="509"/>
        <end position="716"/>
    </location>
</feature>
<dbReference type="InterPro" id="IPR027417">
    <property type="entry name" value="P-loop_NTPase"/>
</dbReference>
<evidence type="ECO:0000256" key="9">
    <source>
        <dbReference type="PROSITE-ProRule" id="PRU00552"/>
    </source>
</evidence>
<dbReference type="Gene3D" id="2.60.120.920">
    <property type="match status" value="1"/>
</dbReference>
<protein>
    <recommendedName>
        <fullName evidence="8">DEAD box protein 1</fullName>
    </recommendedName>
</protein>
<feature type="domain" description="B30.2/SPRY" evidence="11">
    <location>
        <begin position="76"/>
        <end position="256"/>
    </location>
</feature>
<reference evidence="16" key="1">
    <citation type="journal article" date="2021" name="Proc. Natl. Acad. Sci. U.S.A.">
        <title>Three genomes in the algal genus Volvox reveal the fate of a haploid sex-determining region after a transition to homothallism.</title>
        <authorList>
            <person name="Yamamoto K."/>
            <person name="Hamaji T."/>
            <person name="Kawai-Toyooka H."/>
            <person name="Matsuzaki R."/>
            <person name="Takahashi F."/>
            <person name="Nishimura Y."/>
            <person name="Kawachi M."/>
            <person name="Noguchi H."/>
            <person name="Minakuchi Y."/>
            <person name="Umen J.G."/>
            <person name="Toyoda A."/>
            <person name="Nozaki H."/>
        </authorList>
    </citation>
    <scope>NUCLEOTIDE SEQUENCE</scope>
    <source>
        <strain evidence="16">NIES-3785</strain>
        <strain evidence="15">NIES-3786</strain>
    </source>
</reference>
<dbReference type="PROSITE" id="PS51192">
    <property type="entry name" value="HELICASE_ATP_BIND_1"/>
    <property type="match status" value="1"/>
</dbReference>
<evidence type="ECO:0000256" key="4">
    <source>
        <dbReference type="ARBA" id="ARBA00022801"/>
    </source>
</evidence>
<keyword evidence="3 10" id="KW-0547">Nucleotide-binding</keyword>
<dbReference type="OrthoDB" id="1735at2759"/>
<dbReference type="Pfam" id="PF00622">
    <property type="entry name" value="SPRY"/>
    <property type="match status" value="1"/>
</dbReference>
<dbReference type="PROSITE" id="PS00039">
    <property type="entry name" value="DEAD_ATP_HELICASE"/>
    <property type="match status" value="1"/>
</dbReference>
<dbReference type="EMBL" id="BNCQ01000042">
    <property type="protein sequence ID" value="GIM12286.1"/>
    <property type="molecule type" value="Genomic_DNA"/>
</dbReference>
<evidence type="ECO:0000256" key="8">
    <source>
        <dbReference type="ARBA" id="ARBA00032348"/>
    </source>
</evidence>
<dbReference type="GO" id="GO:0003676">
    <property type="term" value="F:nucleic acid binding"/>
    <property type="evidence" value="ECO:0007669"/>
    <property type="project" value="InterPro"/>
</dbReference>
<sequence length="774" mass="83021">MSAFEELGVMPELCKAVEELGWTLPSPVQAEAIPLILGGGDVMAAAETGSGKTGAFAIPVLQIVHEALRQRMHSGAAAGTSSYGGGGGGASSTVDCVLSMEDRDLHVALSADGYTAQSRSEKSWGGVRATVGVFASCGGKVYYEVTVNDEGLSRVGWSCPTASRDLGTDLLGFGFGGTGKKSHKRQFDAYGEPFGQGDVIGCMLDCTAGGSVSFCKNGRQLGEAFKLPPHLQSQVLHPAICLKNAEVAVNFGITPFAYPPPSGFVALAKAHAAWVAAGNDGTAAGGGTARHGSSATAGRKPVCVILEPAKDLAEQTANCFNDYGKHLNNPKLRTGLFVGGIDIAPQIRLLRDGVDIVVGTPGRVIDFVESGKIPLEEVRFFVLDEADRLIADNPDVITKIYNRLPKTGTGVNRLQVLLFSATLHSPEVKDMAARICVNPILVDLKGKDAVPETVDHVLVRVNPAEDRSWLQSKPEVFTDGCHALDHIGPNSASTPECLSEATKRLKQRLLQRIIDTLKMEQCLIFCRTNYDCDQLEKFLNNLGGGGGGGAGGFRGKKESGKENPYSCVVLAGARSMDERRAALAAFKEGDVRFMICTDVAARGIDIRELPYVINMTLPDKSEDYIHRIGRVGRADTMGLAISMVSEVPEKVWFCTVKGLKPWMAPDSSNTRTTDKGGHTIWYDEKVLLAAIEARLGRSISCMTEDLSLPPELKERLASAGDKYGQQRGGGVSKEVTEHLEQISQNVQQLASLEWRVQTSFLRLKQRWQTAETPS</sequence>
<dbReference type="InterPro" id="IPR001870">
    <property type="entry name" value="B30.2/SPRY"/>
</dbReference>
<dbReference type="PROSITE" id="PS50188">
    <property type="entry name" value="B302_SPRY"/>
    <property type="match status" value="1"/>
</dbReference>
<keyword evidence="7 10" id="KW-0067">ATP-binding</keyword>
<dbReference type="GO" id="GO:0005829">
    <property type="term" value="C:cytosol"/>
    <property type="evidence" value="ECO:0007669"/>
    <property type="project" value="TreeGrafter"/>
</dbReference>
<dbReference type="GO" id="GO:0003724">
    <property type="term" value="F:RNA helicase activity"/>
    <property type="evidence" value="ECO:0007669"/>
    <property type="project" value="InterPro"/>
</dbReference>
<dbReference type="GO" id="GO:0004527">
    <property type="term" value="F:exonuclease activity"/>
    <property type="evidence" value="ECO:0007669"/>
    <property type="project" value="UniProtKB-KW"/>
</dbReference>
<evidence type="ECO:0000256" key="1">
    <source>
        <dbReference type="ARBA" id="ARBA00008765"/>
    </source>
</evidence>
<evidence type="ECO:0000313" key="15">
    <source>
        <dbReference type="EMBL" id="GIL86753.1"/>
    </source>
</evidence>
<dbReference type="InterPro" id="IPR000629">
    <property type="entry name" value="RNA-helicase_DEAD-box_CS"/>
</dbReference>
<dbReference type="SMART" id="SM00449">
    <property type="entry name" value="SPRY"/>
    <property type="match status" value="1"/>
</dbReference>
<dbReference type="PROSITE" id="PS51195">
    <property type="entry name" value="Q_MOTIF"/>
    <property type="match status" value="1"/>
</dbReference>
<dbReference type="PANTHER" id="PTHR47959">
    <property type="entry name" value="ATP-DEPENDENT RNA HELICASE RHLE-RELATED"/>
    <property type="match status" value="1"/>
</dbReference>
<evidence type="ECO:0000256" key="10">
    <source>
        <dbReference type="RuleBase" id="RU000492"/>
    </source>
</evidence>
<dbReference type="GO" id="GO:0005524">
    <property type="term" value="F:ATP binding"/>
    <property type="evidence" value="ECO:0007669"/>
    <property type="project" value="UniProtKB-KW"/>
</dbReference>
<dbReference type="Pfam" id="PF00271">
    <property type="entry name" value="Helicase_C"/>
    <property type="match status" value="1"/>
</dbReference>
<comment type="caution">
    <text evidence="16">The sequence shown here is derived from an EMBL/GenBank/DDBJ whole genome shotgun (WGS) entry which is preliminary data.</text>
</comment>
<keyword evidence="6" id="KW-0269">Exonuclease</keyword>
<dbReference type="InterPro" id="IPR003877">
    <property type="entry name" value="SPRY_dom"/>
</dbReference>
<evidence type="ECO:0000259" key="13">
    <source>
        <dbReference type="PROSITE" id="PS51194"/>
    </source>
</evidence>
<dbReference type="Proteomes" id="UP000747110">
    <property type="component" value="Unassembled WGS sequence"/>
</dbReference>
<dbReference type="InterPro" id="IPR014014">
    <property type="entry name" value="RNA_helicase_DEAD_Q_motif"/>
</dbReference>
<dbReference type="InterPro" id="IPR013320">
    <property type="entry name" value="ConA-like_dom_sf"/>
</dbReference>
<evidence type="ECO:0000256" key="5">
    <source>
        <dbReference type="ARBA" id="ARBA00022806"/>
    </source>
</evidence>
<evidence type="ECO:0000313" key="18">
    <source>
        <dbReference type="Proteomes" id="UP000747110"/>
    </source>
</evidence>
<dbReference type="SMART" id="SM00487">
    <property type="entry name" value="DEXDc"/>
    <property type="match status" value="1"/>
</dbReference>